<keyword evidence="3" id="KW-1185">Reference proteome</keyword>
<sequence>MDFLLENWNGKGGVECRDVGPYRCLVVFESSAVRDEAMRDPVFLSVFDEVRPHWDIFWSRSRRVWVEVMGIPVHTWTTETFSNIAKFWGNMVLLDDKTEEQKYYSVARMLVDCFEWEHINEWVNMKVGEKEFEIYVREFGGEIFSIQSHPDGGEGRGEFDSVNSFTKMSTVVKETRLEVEDDALIGVVLGNDANGNVGLDGVNECIGVVKDGGYLREMMGHENRVVVRVDTEARGTTDDASGNELGLNAVCAQIGVEGLNSGCAQIADKQQSRSLVAGGIGPLIGRPGTELEVGVRQGERSSTTAAAAKPNGVEVSELSEGREERELDEAVQTKDFCGRSGIRFKQGDEGEILARLSDKKTLKVTKQSPKPKKQLPPKKAPCLKGRNLSTRLLCSGSNSKLK</sequence>
<reference evidence="2 3" key="1">
    <citation type="journal article" date="2023" name="Plants (Basel)">
        <title>Bridging the Gap: Combining Genomics and Transcriptomics Approaches to Understand Stylosanthes scabra, an Orphan Legume from the Brazilian Caatinga.</title>
        <authorList>
            <person name="Ferreira-Neto J.R.C."/>
            <person name="da Silva M.D."/>
            <person name="Binneck E."/>
            <person name="de Melo N.F."/>
            <person name="da Silva R.H."/>
            <person name="de Melo A.L.T.M."/>
            <person name="Pandolfi V."/>
            <person name="Bustamante F.O."/>
            <person name="Brasileiro-Vidal A.C."/>
            <person name="Benko-Iseppon A.M."/>
        </authorList>
    </citation>
    <scope>NUCLEOTIDE SEQUENCE [LARGE SCALE GENOMIC DNA]</scope>
    <source>
        <tissue evidence="2">Leaves</tissue>
    </source>
</reference>
<organism evidence="2 3">
    <name type="scientific">Stylosanthes scabra</name>
    <dbReference type="NCBI Taxonomy" id="79078"/>
    <lineage>
        <taxon>Eukaryota</taxon>
        <taxon>Viridiplantae</taxon>
        <taxon>Streptophyta</taxon>
        <taxon>Embryophyta</taxon>
        <taxon>Tracheophyta</taxon>
        <taxon>Spermatophyta</taxon>
        <taxon>Magnoliopsida</taxon>
        <taxon>eudicotyledons</taxon>
        <taxon>Gunneridae</taxon>
        <taxon>Pentapetalae</taxon>
        <taxon>rosids</taxon>
        <taxon>fabids</taxon>
        <taxon>Fabales</taxon>
        <taxon>Fabaceae</taxon>
        <taxon>Papilionoideae</taxon>
        <taxon>50 kb inversion clade</taxon>
        <taxon>dalbergioids sensu lato</taxon>
        <taxon>Dalbergieae</taxon>
        <taxon>Pterocarpus clade</taxon>
        <taxon>Stylosanthes</taxon>
    </lineage>
</organism>
<name>A0ABU6UA15_9FABA</name>
<evidence type="ECO:0000313" key="2">
    <source>
        <dbReference type="EMBL" id="MED6158077.1"/>
    </source>
</evidence>
<gene>
    <name evidence="2" type="ORF">PIB30_029385</name>
</gene>
<evidence type="ECO:0008006" key="4">
    <source>
        <dbReference type="Google" id="ProtNLM"/>
    </source>
</evidence>
<dbReference type="EMBL" id="JASCZI010120948">
    <property type="protein sequence ID" value="MED6158077.1"/>
    <property type="molecule type" value="Genomic_DNA"/>
</dbReference>
<comment type="caution">
    <text evidence="2">The sequence shown here is derived from an EMBL/GenBank/DDBJ whole genome shotgun (WGS) entry which is preliminary data.</text>
</comment>
<dbReference type="PANTHER" id="PTHR34427">
    <property type="entry name" value="DUF4283 DOMAIN PROTEIN"/>
    <property type="match status" value="1"/>
</dbReference>
<dbReference type="PANTHER" id="PTHR34427:SF5">
    <property type="entry name" value="DUF4283 DOMAIN-CONTAINING PROTEIN"/>
    <property type="match status" value="1"/>
</dbReference>
<protein>
    <recommendedName>
        <fullName evidence="4">DUF4283 domain-containing protein</fullName>
    </recommendedName>
</protein>
<evidence type="ECO:0000256" key="1">
    <source>
        <dbReference type="SAM" id="MobiDB-lite"/>
    </source>
</evidence>
<accession>A0ABU6UA15</accession>
<proteinExistence type="predicted"/>
<dbReference type="Proteomes" id="UP001341840">
    <property type="component" value="Unassembled WGS sequence"/>
</dbReference>
<evidence type="ECO:0000313" key="3">
    <source>
        <dbReference type="Proteomes" id="UP001341840"/>
    </source>
</evidence>
<feature type="region of interest" description="Disordered" evidence="1">
    <location>
        <begin position="360"/>
        <end position="387"/>
    </location>
</feature>